<dbReference type="EMBL" id="CP025958">
    <property type="protein sequence ID" value="AWM39176.1"/>
    <property type="molecule type" value="Genomic_DNA"/>
</dbReference>
<dbReference type="KEGG" id="gog:C1280_20755"/>
<dbReference type="Proteomes" id="UP000245802">
    <property type="component" value="Chromosome"/>
</dbReference>
<protein>
    <submittedName>
        <fullName evidence="1">Sigma-70 family RNA polymerase sigma factor</fullName>
    </submittedName>
</protein>
<reference evidence="1 2" key="1">
    <citation type="submission" date="2018-01" db="EMBL/GenBank/DDBJ databases">
        <title>G. obscuriglobus.</title>
        <authorList>
            <person name="Franke J."/>
            <person name="Blomberg W."/>
            <person name="Selmecki A."/>
        </authorList>
    </citation>
    <scope>NUCLEOTIDE SEQUENCE [LARGE SCALE GENOMIC DNA]</scope>
    <source>
        <strain evidence="1 2">DSM 5831</strain>
    </source>
</reference>
<keyword evidence="2" id="KW-1185">Reference proteome</keyword>
<sequence>MPEFSALVRELGRRVARIVSDNSRGVGNQARDDLIDSIQGRIVSLVFESAPTRKGEFLEVSFRKVARGLALNAVEAHFARANEYSEVRIADTVTEEDVGVVVADPALPPDDLMILFEGLDAITDPRHREAFVLRYGYNWPIDPSDPNVATLCRHFDVKERQINTWLRTAMSQVRARIGENL</sequence>
<name>A0A2Z3H6H3_9BACT</name>
<proteinExistence type="predicted"/>
<accession>A0A2Z3H6H3</accession>
<dbReference type="AlphaFoldDB" id="A0A2Z3H6H3"/>
<evidence type="ECO:0000313" key="2">
    <source>
        <dbReference type="Proteomes" id="UP000245802"/>
    </source>
</evidence>
<evidence type="ECO:0000313" key="1">
    <source>
        <dbReference type="EMBL" id="AWM39176.1"/>
    </source>
</evidence>
<organism evidence="1 2">
    <name type="scientific">Gemmata obscuriglobus</name>
    <dbReference type="NCBI Taxonomy" id="114"/>
    <lineage>
        <taxon>Bacteria</taxon>
        <taxon>Pseudomonadati</taxon>
        <taxon>Planctomycetota</taxon>
        <taxon>Planctomycetia</taxon>
        <taxon>Gemmatales</taxon>
        <taxon>Gemmataceae</taxon>
        <taxon>Gemmata</taxon>
    </lineage>
</organism>
<gene>
    <name evidence="1" type="ORF">C1280_20755</name>
</gene>